<reference evidence="3 4" key="1">
    <citation type="submission" date="2019-07" db="EMBL/GenBank/DDBJ databases">
        <title>Microlunatus dokdonensis sp. nov. isolated from the rhizospheric soil of the wild plant Elymus tsukushiensis.</title>
        <authorList>
            <person name="Ghim S.-Y."/>
            <person name="Hwang Y.-J."/>
            <person name="Son J.-S."/>
            <person name="Shin J.-H."/>
        </authorList>
    </citation>
    <scope>NUCLEOTIDE SEQUENCE [LARGE SCALE GENOMIC DNA]</scope>
    <source>
        <strain evidence="3 4">KUDC0627</strain>
    </source>
</reference>
<dbReference type="KEGG" id="mik:FOE78_03150"/>
<dbReference type="RefSeq" id="WP_143985026.1">
    <property type="nucleotide sequence ID" value="NZ_CP041692.1"/>
</dbReference>
<evidence type="ECO:0000313" key="4">
    <source>
        <dbReference type="Proteomes" id="UP000319263"/>
    </source>
</evidence>
<feature type="region of interest" description="Disordered" evidence="1">
    <location>
        <begin position="163"/>
        <end position="214"/>
    </location>
</feature>
<accession>A0A516PV25</accession>
<keyword evidence="4" id="KW-1185">Reference proteome</keyword>
<dbReference type="AlphaFoldDB" id="A0A516PV25"/>
<dbReference type="EMBL" id="CP041692">
    <property type="protein sequence ID" value="QDP95044.1"/>
    <property type="molecule type" value="Genomic_DNA"/>
</dbReference>
<feature type="transmembrane region" description="Helical" evidence="2">
    <location>
        <begin position="21"/>
        <end position="39"/>
    </location>
</feature>
<feature type="compositionally biased region" description="Low complexity" evidence="1">
    <location>
        <begin position="47"/>
        <end position="64"/>
    </location>
</feature>
<name>A0A516PV25_9ACTN</name>
<dbReference type="Proteomes" id="UP000319263">
    <property type="component" value="Chromosome"/>
</dbReference>
<evidence type="ECO:0000256" key="2">
    <source>
        <dbReference type="SAM" id="Phobius"/>
    </source>
</evidence>
<evidence type="ECO:0000313" key="3">
    <source>
        <dbReference type="EMBL" id="QDP95044.1"/>
    </source>
</evidence>
<sequence length="318" mass="30899">MTARWPRANGVSANRVWRSSVRIAVPIVITGAAMIMVVGCSSGSDPSGGTAQAAPQGGSSSTAGPAGGNSQGGQNARPGVSGLIADLNGKTLQVQSESSQTSVTYTGKTKISKTTSATAADLAKGLCATVRSDGGSGSQSLPSSMTASSVTLTAADNGSCSAGFGGMGSGDRPNGAPSGMPSGRPGQGSGQGRPGGFPSGRPSGMPSGAAGRMGTIAGGKITQVDGSTFVIRAHQRASSSSSTTSDVTVTLGKDTDLTITKTAGASAVKKNECVSAFGKSDDTGAVTATTMTLSASKNGQCTISFGGFGGMPGQRSNG</sequence>
<proteinExistence type="predicted"/>
<gene>
    <name evidence="3" type="ORF">FOE78_03150</name>
</gene>
<keyword evidence="2" id="KW-1133">Transmembrane helix</keyword>
<organism evidence="3 4">
    <name type="scientific">Microlunatus elymi</name>
    <dbReference type="NCBI Taxonomy" id="2596828"/>
    <lineage>
        <taxon>Bacteria</taxon>
        <taxon>Bacillati</taxon>
        <taxon>Actinomycetota</taxon>
        <taxon>Actinomycetes</taxon>
        <taxon>Propionibacteriales</taxon>
        <taxon>Propionibacteriaceae</taxon>
        <taxon>Microlunatus</taxon>
    </lineage>
</organism>
<keyword evidence="2" id="KW-0812">Transmembrane</keyword>
<feature type="region of interest" description="Disordered" evidence="1">
    <location>
        <begin position="94"/>
        <end position="115"/>
    </location>
</feature>
<protein>
    <recommendedName>
        <fullName evidence="5">DUF5666 domain-containing protein</fullName>
    </recommendedName>
</protein>
<evidence type="ECO:0008006" key="5">
    <source>
        <dbReference type="Google" id="ProtNLM"/>
    </source>
</evidence>
<evidence type="ECO:0000256" key="1">
    <source>
        <dbReference type="SAM" id="MobiDB-lite"/>
    </source>
</evidence>
<keyword evidence="2" id="KW-0472">Membrane</keyword>
<feature type="compositionally biased region" description="Gly residues" evidence="1">
    <location>
        <begin position="185"/>
        <end position="198"/>
    </location>
</feature>
<dbReference type="OrthoDB" id="3629685at2"/>
<feature type="region of interest" description="Disordered" evidence="1">
    <location>
        <begin position="44"/>
        <end position="82"/>
    </location>
</feature>
<feature type="compositionally biased region" description="Low complexity" evidence="1">
    <location>
        <begin position="199"/>
        <end position="210"/>
    </location>
</feature>